<dbReference type="InParanoid" id="D2VXK9"/>
<dbReference type="AlphaFoldDB" id="D2VXK9"/>
<name>D2VXK9_NAEGR</name>
<feature type="compositionally biased region" description="Polar residues" evidence="1">
    <location>
        <begin position="347"/>
        <end position="359"/>
    </location>
</feature>
<dbReference type="RefSeq" id="XP_002671202.1">
    <property type="nucleotide sequence ID" value="XM_002671156.1"/>
</dbReference>
<accession>D2VXK9</accession>
<evidence type="ECO:0000313" key="2">
    <source>
        <dbReference type="EMBL" id="EFC38458.1"/>
    </source>
</evidence>
<protein>
    <submittedName>
        <fullName evidence="2">Predicted protein</fullName>
    </submittedName>
</protein>
<proteinExistence type="predicted"/>
<feature type="region of interest" description="Disordered" evidence="1">
    <location>
        <begin position="1"/>
        <end position="132"/>
    </location>
</feature>
<feature type="compositionally biased region" description="Basic and acidic residues" evidence="1">
    <location>
        <begin position="334"/>
        <end position="343"/>
    </location>
</feature>
<keyword evidence="3" id="KW-1185">Reference proteome</keyword>
<dbReference type="SUPFAM" id="SSF50965">
    <property type="entry name" value="Galactose oxidase, central domain"/>
    <property type="match status" value="1"/>
</dbReference>
<feature type="region of interest" description="Disordered" evidence="1">
    <location>
        <begin position="334"/>
        <end position="359"/>
    </location>
</feature>
<feature type="compositionally biased region" description="Low complexity" evidence="1">
    <location>
        <begin position="79"/>
        <end position="88"/>
    </location>
</feature>
<dbReference type="KEGG" id="ngr:NAEGRDRAFT_81613"/>
<feature type="compositionally biased region" description="Polar residues" evidence="1">
    <location>
        <begin position="101"/>
        <end position="116"/>
    </location>
</feature>
<feature type="compositionally biased region" description="Acidic residues" evidence="1">
    <location>
        <begin position="32"/>
        <end position="57"/>
    </location>
</feature>
<dbReference type="GeneID" id="8853896"/>
<dbReference type="Proteomes" id="UP000006671">
    <property type="component" value="Unassembled WGS sequence"/>
</dbReference>
<sequence length="735" mass="84492">MCQIMMRSTSFEEEEETSDEEQQEHTSPIHADEEETAEQSSSEDEEEEIMLAEDDDLLTQQNNHHQHHPNEEEEEEDLNNQQEEAAPIIEEEQEDEDSDSTKLSSPVISTHHNNQHNTSTANSSSGAAEESIQIDEDDLETLRRDDHMENGLLECDEEMDYLLNDEKIMMPQTPLLINNDNFTTPNSAGSVTVAMPFLDDVDGCVESKPLNENEIECKLECNIVTTEEVSEKENVELATESSVLQMNQPIAHNSESLIENRQTISIADEQMNVLVMEDDQIVVNQEVIEKPSLIQQQETQPNNTDIISSINLDEDLDIEMINDFLQSEKGADLCEEHSKENSPHGDSISNQSMNDSWNTNYTTDSLGSTMHHRQPMQGCTPLISRKNFNHHAQSIPLEDLLQNYDHRIEYSTLEMLIKELEGIGVYTVNSLPLVPKKHIMALPVLVAEKYLPIELGDPISKLWLFKHNLKLYDICPLLLGSENALTHSPILFFCRETMFILKLSSVINSWNNDKSTHCEIVEELIWEEIIPNNVMKPPVDQYSSCYDKLSQFIYLLGGSGNLWKFDLKTKTWANIVTVREIPINQTGHSIMYTNGKLMWNSKSYQSYNYYDPICICWQDSTRFNNILNNSFYILYQDSGYFDSENEVYVHGENQYLYEFDGDREQLITHPVSKELNYRLKGGAFMKMFNNTIIVIGSSELYLLKVKEKSTNNLDFFLNNLKARKNFVDLSFIYTH</sequence>
<organism evidence="3">
    <name type="scientific">Naegleria gruberi</name>
    <name type="common">Amoeba</name>
    <dbReference type="NCBI Taxonomy" id="5762"/>
    <lineage>
        <taxon>Eukaryota</taxon>
        <taxon>Discoba</taxon>
        <taxon>Heterolobosea</taxon>
        <taxon>Tetramitia</taxon>
        <taxon>Eutetramitia</taxon>
        <taxon>Vahlkampfiidae</taxon>
        <taxon>Naegleria</taxon>
    </lineage>
</organism>
<dbReference type="InterPro" id="IPR015915">
    <property type="entry name" value="Kelch-typ_b-propeller"/>
</dbReference>
<dbReference type="InterPro" id="IPR011043">
    <property type="entry name" value="Gal_Oxase/kelch_b-propeller"/>
</dbReference>
<reference evidence="2 3" key="1">
    <citation type="journal article" date="2010" name="Cell">
        <title>The genome of Naegleria gruberi illuminates early eukaryotic versatility.</title>
        <authorList>
            <person name="Fritz-Laylin L.K."/>
            <person name="Prochnik S.E."/>
            <person name="Ginger M.L."/>
            <person name="Dacks J.B."/>
            <person name="Carpenter M.L."/>
            <person name="Field M.C."/>
            <person name="Kuo A."/>
            <person name="Paredez A."/>
            <person name="Chapman J."/>
            <person name="Pham J."/>
            <person name="Shu S."/>
            <person name="Neupane R."/>
            <person name="Cipriano M."/>
            <person name="Mancuso J."/>
            <person name="Tu H."/>
            <person name="Salamov A."/>
            <person name="Lindquist E."/>
            <person name="Shapiro H."/>
            <person name="Lucas S."/>
            <person name="Grigoriev I.V."/>
            <person name="Cande W.Z."/>
            <person name="Fulton C."/>
            <person name="Rokhsar D.S."/>
            <person name="Dawson S.C."/>
        </authorList>
    </citation>
    <scope>NUCLEOTIDE SEQUENCE [LARGE SCALE GENOMIC DNA]</scope>
    <source>
        <strain evidence="2 3">NEG-M</strain>
    </source>
</reference>
<feature type="compositionally biased region" description="Acidic residues" evidence="1">
    <location>
        <begin position="11"/>
        <end position="22"/>
    </location>
</feature>
<gene>
    <name evidence="2" type="ORF">NAEGRDRAFT_81613</name>
</gene>
<feature type="compositionally biased region" description="Acidic residues" evidence="1">
    <location>
        <begin position="89"/>
        <end position="98"/>
    </location>
</feature>
<feature type="compositionally biased region" description="Low complexity" evidence="1">
    <location>
        <begin position="117"/>
        <end position="131"/>
    </location>
</feature>
<dbReference type="EMBL" id="GG738907">
    <property type="protein sequence ID" value="EFC38458.1"/>
    <property type="molecule type" value="Genomic_DNA"/>
</dbReference>
<dbReference type="VEuPathDB" id="AmoebaDB:NAEGRDRAFT_81613"/>
<dbReference type="Gene3D" id="2.120.10.80">
    <property type="entry name" value="Kelch-type beta propeller"/>
    <property type="match status" value="1"/>
</dbReference>
<evidence type="ECO:0000313" key="3">
    <source>
        <dbReference type="Proteomes" id="UP000006671"/>
    </source>
</evidence>
<evidence type="ECO:0000256" key="1">
    <source>
        <dbReference type="SAM" id="MobiDB-lite"/>
    </source>
</evidence>